<dbReference type="OrthoDB" id="661148at2759"/>
<dbReference type="InterPro" id="IPR000270">
    <property type="entry name" value="PB1_dom"/>
</dbReference>
<protein>
    <recommendedName>
        <fullName evidence="1">PB1 domain-containing protein</fullName>
    </recommendedName>
</protein>
<evidence type="ECO:0000313" key="3">
    <source>
        <dbReference type="Proteomes" id="UP000828251"/>
    </source>
</evidence>
<dbReference type="Gene3D" id="3.10.20.90">
    <property type="entry name" value="Phosphatidylinositol 3-kinase Catalytic Subunit, Chain A, domain 1"/>
    <property type="match status" value="1"/>
</dbReference>
<proteinExistence type="predicted"/>
<keyword evidence="3" id="KW-1185">Reference proteome</keyword>
<feature type="domain" description="PB1" evidence="1">
    <location>
        <begin position="23"/>
        <end position="75"/>
    </location>
</feature>
<dbReference type="EMBL" id="JAIQCV010000001">
    <property type="protein sequence ID" value="KAH1129792.1"/>
    <property type="molecule type" value="Genomic_DNA"/>
</dbReference>
<dbReference type="SUPFAM" id="SSF54277">
    <property type="entry name" value="CAD &amp; PB1 domains"/>
    <property type="match status" value="1"/>
</dbReference>
<dbReference type="AlphaFoldDB" id="A0A9D3WH55"/>
<reference evidence="2 3" key="1">
    <citation type="journal article" date="2021" name="Plant Biotechnol. J.">
        <title>Multi-omics assisted identification of the key and species-specific regulatory components of drought-tolerant mechanisms in Gossypium stocksii.</title>
        <authorList>
            <person name="Yu D."/>
            <person name="Ke L."/>
            <person name="Zhang D."/>
            <person name="Wu Y."/>
            <person name="Sun Y."/>
            <person name="Mei J."/>
            <person name="Sun J."/>
            <person name="Sun Y."/>
        </authorList>
    </citation>
    <scope>NUCLEOTIDE SEQUENCE [LARGE SCALE GENOMIC DNA]</scope>
    <source>
        <strain evidence="3">cv. E1</strain>
        <tissue evidence="2">Leaf</tissue>
    </source>
</reference>
<accession>A0A9D3WH55</accession>
<dbReference type="PANTHER" id="PTHR20930:SF0">
    <property type="entry name" value="PROTEIN ILRUN"/>
    <property type="match status" value="1"/>
</dbReference>
<comment type="caution">
    <text evidence="2">The sequence shown here is derived from an EMBL/GenBank/DDBJ whole genome shotgun (WGS) entry which is preliminary data.</text>
</comment>
<dbReference type="Pfam" id="PF00564">
    <property type="entry name" value="PB1"/>
    <property type="match status" value="1"/>
</dbReference>
<sequence>YLGNLNIAISDASASAKGKGILGLEAKISGFFNFPVNTELTLTYINEDGDVVTLVDDDDFYDVMRQRLKFLRIHMQLNNDKLSKPCVASSQSLPL</sequence>
<feature type="non-terminal residue" evidence="2">
    <location>
        <position position="1"/>
    </location>
</feature>
<organism evidence="2 3">
    <name type="scientific">Gossypium stocksii</name>
    <dbReference type="NCBI Taxonomy" id="47602"/>
    <lineage>
        <taxon>Eukaryota</taxon>
        <taxon>Viridiplantae</taxon>
        <taxon>Streptophyta</taxon>
        <taxon>Embryophyta</taxon>
        <taxon>Tracheophyta</taxon>
        <taxon>Spermatophyta</taxon>
        <taxon>Magnoliopsida</taxon>
        <taxon>eudicotyledons</taxon>
        <taxon>Gunneridae</taxon>
        <taxon>Pentapetalae</taxon>
        <taxon>rosids</taxon>
        <taxon>malvids</taxon>
        <taxon>Malvales</taxon>
        <taxon>Malvaceae</taxon>
        <taxon>Malvoideae</taxon>
        <taxon>Gossypium</taxon>
    </lineage>
</organism>
<name>A0A9D3WH55_9ROSI</name>
<dbReference type="Proteomes" id="UP000828251">
    <property type="component" value="Unassembled WGS sequence"/>
</dbReference>
<gene>
    <name evidence="2" type="ORF">J1N35_001170</name>
</gene>
<dbReference type="PANTHER" id="PTHR20930">
    <property type="entry name" value="OVARIAN CARCINOMA ANTIGEN CA125-RELATED"/>
    <property type="match status" value="1"/>
</dbReference>
<evidence type="ECO:0000313" key="2">
    <source>
        <dbReference type="EMBL" id="KAH1129792.1"/>
    </source>
</evidence>
<evidence type="ECO:0000259" key="1">
    <source>
        <dbReference type="Pfam" id="PF00564"/>
    </source>
</evidence>